<dbReference type="Pfam" id="PF04146">
    <property type="entry name" value="YTH"/>
    <property type="match status" value="1"/>
</dbReference>
<dbReference type="GO" id="GO:0061157">
    <property type="term" value="P:mRNA destabilization"/>
    <property type="evidence" value="ECO:0007669"/>
    <property type="project" value="TreeGrafter"/>
</dbReference>
<dbReference type="GO" id="GO:1990247">
    <property type="term" value="F:N6-methyladenosine-containing RNA reader activity"/>
    <property type="evidence" value="ECO:0007669"/>
    <property type="project" value="TreeGrafter"/>
</dbReference>
<evidence type="ECO:0000313" key="3">
    <source>
        <dbReference type="EMBL" id="KAF5373904.1"/>
    </source>
</evidence>
<dbReference type="OrthoDB" id="306690at2759"/>
<feature type="domain" description="YTH" evidence="2">
    <location>
        <begin position="435"/>
        <end position="570"/>
    </location>
</feature>
<dbReference type="CDD" id="cd21134">
    <property type="entry name" value="YTH"/>
    <property type="match status" value="1"/>
</dbReference>
<feature type="compositionally biased region" description="Polar residues" evidence="1">
    <location>
        <begin position="1"/>
        <end position="15"/>
    </location>
</feature>
<evidence type="ECO:0000259" key="2">
    <source>
        <dbReference type="PROSITE" id="PS50882"/>
    </source>
</evidence>
<dbReference type="InterPro" id="IPR045168">
    <property type="entry name" value="YTH_prot"/>
</dbReference>
<protein>
    <recommendedName>
        <fullName evidence="2">YTH domain-containing protein</fullName>
    </recommendedName>
</protein>
<dbReference type="InterPro" id="IPR007275">
    <property type="entry name" value="YTH_domain"/>
</dbReference>
<accession>A0A8H5GZL3</accession>
<reference evidence="3 4" key="1">
    <citation type="journal article" date="2020" name="ISME J.">
        <title>Uncovering the hidden diversity of litter-decomposition mechanisms in mushroom-forming fungi.</title>
        <authorList>
            <person name="Floudas D."/>
            <person name="Bentzer J."/>
            <person name="Ahren D."/>
            <person name="Johansson T."/>
            <person name="Persson P."/>
            <person name="Tunlid A."/>
        </authorList>
    </citation>
    <scope>NUCLEOTIDE SEQUENCE [LARGE SCALE GENOMIC DNA]</scope>
    <source>
        <strain evidence="3 4">CBS 291.85</strain>
    </source>
</reference>
<evidence type="ECO:0000256" key="1">
    <source>
        <dbReference type="SAM" id="MobiDB-lite"/>
    </source>
</evidence>
<organism evidence="3 4">
    <name type="scientific">Tetrapyrgos nigripes</name>
    <dbReference type="NCBI Taxonomy" id="182062"/>
    <lineage>
        <taxon>Eukaryota</taxon>
        <taxon>Fungi</taxon>
        <taxon>Dikarya</taxon>
        <taxon>Basidiomycota</taxon>
        <taxon>Agaricomycotina</taxon>
        <taxon>Agaricomycetes</taxon>
        <taxon>Agaricomycetidae</taxon>
        <taxon>Agaricales</taxon>
        <taxon>Marasmiineae</taxon>
        <taxon>Marasmiaceae</taxon>
        <taxon>Tetrapyrgos</taxon>
    </lineage>
</organism>
<feature type="compositionally biased region" description="Pro residues" evidence="1">
    <location>
        <begin position="294"/>
        <end position="304"/>
    </location>
</feature>
<dbReference type="PANTHER" id="PTHR12357:SF89">
    <property type="entry name" value="YTH DOMAIN-CONTAINING FAMILY PROTEIN"/>
    <property type="match status" value="1"/>
</dbReference>
<dbReference type="GO" id="GO:0003729">
    <property type="term" value="F:mRNA binding"/>
    <property type="evidence" value="ECO:0007669"/>
    <property type="project" value="TreeGrafter"/>
</dbReference>
<dbReference type="PROSITE" id="PS50882">
    <property type="entry name" value="YTH"/>
    <property type="match status" value="1"/>
</dbReference>
<evidence type="ECO:0000313" key="4">
    <source>
        <dbReference type="Proteomes" id="UP000559256"/>
    </source>
</evidence>
<gene>
    <name evidence="3" type="ORF">D9758_000897</name>
</gene>
<feature type="region of interest" description="Disordered" evidence="1">
    <location>
        <begin position="691"/>
        <end position="714"/>
    </location>
</feature>
<feature type="region of interest" description="Disordered" evidence="1">
    <location>
        <begin position="1"/>
        <end position="392"/>
    </location>
</feature>
<feature type="compositionally biased region" description="Low complexity" evidence="1">
    <location>
        <begin position="598"/>
        <end position="607"/>
    </location>
</feature>
<feature type="compositionally biased region" description="Low complexity" evidence="1">
    <location>
        <begin position="372"/>
        <end position="389"/>
    </location>
</feature>
<dbReference type="Gene3D" id="3.10.590.10">
    <property type="entry name" value="ph1033 like domains"/>
    <property type="match status" value="1"/>
</dbReference>
<feature type="compositionally biased region" description="Low complexity" evidence="1">
    <location>
        <begin position="622"/>
        <end position="639"/>
    </location>
</feature>
<proteinExistence type="predicted"/>
<dbReference type="PANTHER" id="PTHR12357">
    <property type="entry name" value="YTH YT521-B HOMOLOGY DOMAIN-CONTAINING"/>
    <property type="match status" value="1"/>
</dbReference>
<dbReference type="AlphaFoldDB" id="A0A8H5GZL3"/>
<dbReference type="GO" id="GO:0005737">
    <property type="term" value="C:cytoplasm"/>
    <property type="evidence" value="ECO:0007669"/>
    <property type="project" value="TreeGrafter"/>
</dbReference>
<dbReference type="Proteomes" id="UP000559256">
    <property type="component" value="Unassembled WGS sequence"/>
</dbReference>
<sequence length="714" mass="76391">MSNQPIPNSPASPTSGVRRHHTITATSRTARNAAKDAISEETHNQEAWSEDEVVGEDWVGGLGAVGEKGSLHRQSSLPTKYHRAFGSGTKSGLTAIAGHEGDEEEWEREIGGYSAHDEEGGPPPVDPSVDPNASQSYAGSPNVPSPPPAGSGVRRHVSLTYGAQGAGATRPKIASGLRRSGTLQAQMPGHGANAPDAIAGSPAAGEEEEYDYAYAMDDPANYEAYEQYGPTSPLGRSSPWGSNGSSGGGNEWRTPSGPGYSGSAIDDVQRALSSMDIAGGTSVGVYGQSAHPPRFNPSHPPPQQAPGGRGKGNSGNGNVEFDGRKTPLGQPERTLVGRTSNPNLQYVYHQKTGSGSSAGGERIPNVPPIPSQYLQQNQQQQIQGQGSQQPRLGLATSFANDGQNQAQSFTPVDVSSLISAKGYNPTQFDIRPQFARYFVIKSYTEDDVHKSLKYEIWSSTDPGNKRLDKAFKESSSRGPIYLFFSVNASGHFCGMAEMLTPVDYTRSSTVWASDKWKGVFKVRWIFVRDIPNANLRHIKLNNTQERKPVTNSRDTQELLPDAGQEMLRIFHTHPARTSLLQDFAFYELQSMQKLQAQSGASSPISSSGGFGSPQLQNVAPSQQGQPQGQQNLLMQGGNPNALAYQMPQMTPLMQMQMMGMNMGGMGGMGGLGVNNSQFGMPQNQAMHQSVMRHSSPGPTQQGGNGANQQGYLGF</sequence>
<feature type="compositionally biased region" description="Basic and acidic residues" evidence="1">
    <location>
        <begin position="33"/>
        <end position="44"/>
    </location>
</feature>
<dbReference type="EMBL" id="JAACJM010000003">
    <property type="protein sequence ID" value="KAF5373904.1"/>
    <property type="molecule type" value="Genomic_DNA"/>
</dbReference>
<comment type="caution">
    <text evidence="3">The sequence shown here is derived from an EMBL/GenBank/DDBJ whole genome shotgun (WGS) entry which is preliminary data.</text>
</comment>
<keyword evidence="4" id="KW-1185">Reference proteome</keyword>
<feature type="region of interest" description="Disordered" evidence="1">
    <location>
        <begin position="597"/>
        <end position="639"/>
    </location>
</feature>
<name>A0A8H5GZL3_9AGAR</name>